<dbReference type="FunFam" id="3.30.1360.40:FF:000002">
    <property type="entry name" value="DNA gyrase subunit A"/>
    <property type="match status" value="1"/>
</dbReference>
<keyword evidence="7 8" id="KW-0413">Isomerase</keyword>
<evidence type="ECO:0000256" key="9">
    <source>
        <dbReference type="PROSITE-ProRule" id="PRU01384"/>
    </source>
</evidence>
<dbReference type="SMART" id="SM00434">
    <property type="entry name" value="TOP4c"/>
    <property type="match status" value="1"/>
</dbReference>
<dbReference type="SUPFAM" id="SSF56719">
    <property type="entry name" value="Type II DNA topoisomerase"/>
    <property type="match status" value="1"/>
</dbReference>
<dbReference type="Proteomes" id="UP000054854">
    <property type="component" value="Unassembled WGS sequence"/>
</dbReference>
<dbReference type="NCBIfam" id="TIGR01063">
    <property type="entry name" value="gyrA"/>
    <property type="match status" value="1"/>
</dbReference>
<dbReference type="NCBIfam" id="NF004044">
    <property type="entry name" value="PRK05561.1"/>
    <property type="match status" value="1"/>
</dbReference>
<keyword evidence="4 8" id="KW-0067">ATP-binding</keyword>
<keyword evidence="8" id="KW-0963">Cytoplasm</keyword>
<evidence type="ECO:0000313" key="14">
    <source>
        <dbReference type="Proteomes" id="UP000054854"/>
    </source>
</evidence>
<comment type="subunit">
    <text evidence="8">Heterotetramer, composed of two GyrA and two GyrB chains. In the heterotetramer, GyrA contains the active site tyrosine that forms a transient covalent intermediate with DNA, while GyrB binds cofactors and catalyzes ATP hydrolysis.</text>
</comment>
<dbReference type="InterPro" id="IPR006691">
    <property type="entry name" value="GyrA/parC_rep"/>
</dbReference>
<name>A0A378IJC3_9GAMM</name>
<feature type="compositionally biased region" description="Acidic residues" evidence="10">
    <location>
        <begin position="854"/>
        <end position="866"/>
    </location>
</feature>
<comment type="function">
    <text evidence="8">A type II topoisomerase that negatively supercoils closed circular double-stranded (ds) DNA in an ATP-dependent manner to modulate DNA topology and maintain chromosomes in an underwound state. Negative supercoiling favors strand separation, and DNA replication, transcription, recombination and repair, all of which involve strand separation. Also able to catalyze the interconversion of other topological isomers of dsDNA rings, including catenanes and knotted rings. Type II topoisomerases break and join 2 DNA strands simultaneously in an ATP-dependent manner.</text>
</comment>
<evidence type="ECO:0000256" key="1">
    <source>
        <dbReference type="ARBA" id="ARBA00000185"/>
    </source>
</evidence>
<comment type="similarity">
    <text evidence="2 8">Belongs to the type II topoisomerase GyrA/ParC subunit family.</text>
</comment>
<dbReference type="AlphaFoldDB" id="A0A378IJC3"/>
<dbReference type="RefSeq" id="WP_058466392.1">
    <property type="nucleotide sequence ID" value="NZ_CAAAHQ010000010.1"/>
</dbReference>
<feature type="short sequence motif" description="GyrA-box" evidence="8">
    <location>
        <begin position="560"/>
        <end position="566"/>
    </location>
</feature>
<dbReference type="GO" id="GO:0006261">
    <property type="term" value="P:DNA-templated DNA replication"/>
    <property type="evidence" value="ECO:0007669"/>
    <property type="project" value="UniProtKB-UniRule"/>
</dbReference>
<dbReference type="GO" id="GO:0006265">
    <property type="term" value="P:DNA topological change"/>
    <property type="evidence" value="ECO:0007669"/>
    <property type="project" value="UniProtKB-UniRule"/>
</dbReference>
<evidence type="ECO:0000256" key="4">
    <source>
        <dbReference type="ARBA" id="ARBA00022840"/>
    </source>
</evidence>
<dbReference type="GO" id="GO:0003677">
    <property type="term" value="F:DNA binding"/>
    <property type="evidence" value="ECO:0007669"/>
    <property type="project" value="UniProtKB-UniRule"/>
</dbReference>
<dbReference type="InterPro" id="IPR013760">
    <property type="entry name" value="Topo_IIA-like_dom_sf"/>
</dbReference>
<evidence type="ECO:0000259" key="11">
    <source>
        <dbReference type="PROSITE" id="PS52040"/>
    </source>
</evidence>
<dbReference type="PROSITE" id="PS52040">
    <property type="entry name" value="TOPO_IIA"/>
    <property type="match status" value="1"/>
</dbReference>
<evidence type="ECO:0000256" key="5">
    <source>
        <dbReference type="ARBA" id="ARBA00023029"/>
    </source>
</evidence>
<dbReference type="PANTHER" id="PTHR43493:SF5">
    <property type="entry name" value="DNA GYRASE SUBUNIT A, CHLOROPLASTIC_MITOCHONDRIAL"/>
    <property type="match status" value="1"/>
</dbReference>
<dbReference type="GO" id="GO:0009330">
    <property type="term" value="C:DNA topoisomerase type II (double strand cut, ATP-hydrolyzing) complex"/>
    <property type="evidence" value="ECO:0007669"/>
    <property type="project" value="TreeGrafter"/>
</dbReference>
<reference evidence="13 15" key="2">
    <citation type="submission" date="2018-06" db="EMBL/GenBank/DDBJ databases">
        <authorList>
            <consortium name="Pathogen Informatics"/>
            <person name="Doyle S."/>
        </authorList>
    </citation>
    <scope>NUCLEOTIDE SEQUENCE [LARGE SCALE GENOMIC DNA]</scope>
    <source>
        <strain evidence="13 15">NCTC12438</strain>
    </source>
</reference>
<proteinExistence type="inferred from homology"/>
<comment type="subcellular location">
    <subcellularLocation>
        <location evidence="8">Cytoplasm</location>
    </subcellularLocation>
</comment>
<dbReference type="OrthoDB" id="9806486at2"/>
<dbReference type="Proteomes" id="UP000255316">
    <property type="component" value="Unassembled WGS sequence"/>
</dbReference>
<dbReference type="GO" id="GO:0005694">
    <property type="term" value="C:chromosome"/>
    <property type="evidence" value="ECO:0007669"/>
    <property type="project" value="InterPro"/>
</dbReference>
<dbReference type="STRING" id="28085.Lcin_3296"/>
<dbReference type="Gene3D" id="1.10.268.10">
    <property type="entry name" value="Topoisomerase, domain 3"/>
    <property type="match status" value="1"/>
</dbReference>
<evidence type="ECO:0000256" key="7">
    <source>
        <dbReference type="ARBA" id="ARBA00023235"/>
    </source>
</evidence>
<dbReference type="Gene3D" id="3.30.1360.40">
    <property type="match status" value="1"/>
</dbReference>
<reference evidence="12 14" key="1">
    <citation type="submission" date="2015-11" db="EMBL/GenBank/DDBJ databases">
        <title>Genomic analysis of 38 Legionella species identifies large and diverse effector repertoires.</title>
        <authorList>
            <person name="Burstein D."/>
            <person name="Amaro F."/>
            <person name="Zusman T."/>
            <person name="Lifshitz Z."/>
            <person name="Cohen O."/>
            <person name="Gilbert J.A."/>
            <person name="Pupko T."/>
            <person name="Shuman H.A."/>
            <person name="Segal G."/>
        </authorList>
    </citation>
    <scope>NUCLEOTIDE SEQUENCE [LARGE SCALE GENOMIC DNA]</scope>
    <source>
        <strain evidence="12 14">CDC#72-OH-14</strain>
    </source>
</reference>
<dbReference type="SUPFAM" id="SSF101904">
    <property type="entry name" value="GyrA/ParC C-terminal domain-like"/>
    <property type="match status" value="1"/>
</dbReference>
<dbReference type="GO" id="GO:0005737">
    <property type="term" value="C:cytoplasm"/>
    <property type="evidence" value="ECO:0007669"/>
    <property type="project" value="UniProtKB-SubCell"/>
</dbReference>
<dbReference type="InterPro" id="IPR005743">
    <property type="entry name" value="GyrA"/>
</dbReference>
<dbReference type="Pfam" id="PF03989">
    <property type="entry name" value="DNA_gyraseA_C"/>
    <property type="match status" value="6"/>
</dbReference>
<feature type="domain" description="Topo IIA-type catalytic" evidence="11">
    <location>
        <begin position="34"/>
        <end position="533"/>
    </location>
</feature>
<dbReference type="NCBIfam" id="NF004043">
    <property type="entry name" value="PRK05560.1"/>
    <property type="match status" value="1"/>
</dbReference>
<dbReference type="InterPro" id="IPR002205">
    <property type="entry name" value="Topo_IIA_dom_A"/>
</dbReference>
<keyword evidence="6 8" id="KW-0238">DNA-binding</keyword>
<keyword evidence="5 8" id="KW-0799">Topoisomerase</keyword>
<dbReference type="FunFam" id="2.120.10.90:FF:000004">
    <property type="entry name" value="DNA gyrase subunit A"/>
    <property type="match status" value="1"/>
</dbReference>
<comment type="catalytic activity">
    <reaction evidence="1 8 9">
        <text>ATP-dependent breakage, passage and rejoining of double-stranded DNA.</text>
        <dbReference type="EC" id="5.6.2.2"/>
    </reaction>
</comment>
<dbReference type="HAMAP" id="MF_01897">
    <property type="entry name" value="GyrA"/>
    <property type="match status" value="1"/>
</dbReference>
<accession>A0A378IJC3</accession>
<dbReference type="FunFam" id="3.90.199.10:FF:000001">
    <property type="entry name" value="DNA gyrase subunit A"/>
    <property type="match status" value="1"/>
</dbReference>
<dbReference type="InterPro" id="IPR050220">
    <property type="entry name" value="Type_II_DNA_Topoisomerases"/>
</dbReference>
<sequence length="866" mass="96280">MVDLAKEVLPVNIEDELKQSYLDYAMSVIVGRALPDVRDGLKPVHRRVLYAMSELGNDWNKPYKKSARVVGDVIGKYHPHGDTAVYDTIVRMAQPFSLRYLLVDGQGNFGSVDGDAPAAMRYTEVRMSKVAHALLADLDKETVDFSPNYDETEFAPVVLPSRVPNLLVNGSSGIAVGMATNIPPHNLSEVINACIALVDDPEISLDEIMQIIPGPDFPTAAIINGRAGIIQGYRTGKGRAIIRARTEIETDEDSGRQSIIITELPYQVNKARLVERIAELVRDKKIEGISGLRDESDKQGMRVVIELKRQEIADVILNNLYTQTQMQNVFGINMVALVDGQPRTLNLKQILEYFIKHRREVVTRRTLFELKKARSRAHLLEGLGIALANIDEMIALIKQSPTPQDAKQALLAKLWQPGMVKAMLERAGSDASRPDDLAAEFGLSTEGYKLSEAQAQAILELRLHRLTALEQDKILDEFEELLTLIRELLEILASPERLMQVIRDEFVEIKTQFGDERRTEIIESQEDLTIEDLITEEHVVVTLSHQGYVKYQPISAYQAQRRGGKGKSATNVKDEDFVSRLVIASTHDTLLCFSNHGKLYWLKAYELPLASRISRGRPIINILPLAEGEEINAMLPVREYLDGYYVFMATKKGTVKKVPLNAFSRPRSNGIIAVDLDEDDSLVGVDITDGSKDIMLFTDAGKVVRFDENKVRPMGRTARGVRGIRIEEEQAVISLVVAHLDGTILTATENGYGKRTSIDEYRVSGRGGQGVISIQVNERNGKVVRSVQVTDADEAMLITDKGTLVRFKVNELSVIGRNTQGVRLINVSSGEKVVGMQKIEDLGEDSNDVNNDVVETEESSDDNSSI</sequence>
<dbReference type="EC" id="5.6.2.2" evidence="8"/>
<feature type="region of interest" description="Disordered" evidence="10">
    <location>
        <begin position="840"/>
        <end position="866"/>
    </location>
</feature>
<dbReference type="CDD" id="cd00187">
    <property type="entry name" value="TOP4c"/>
    <property type="match status" value="1"/>
</dbReference>
<dbReference type="Gene3D" id="3.90.199.10">
    <property type="entry name" value="Topoisomerase II, domain 5"/>
    <property type="match status" value="1"/>
</dbReference>
<keyword evidence="3 8" id="KW-0547">Nucleotide-binding</keyword>
<comment type="miscellaneous">
    <text evidence="8">Few gyrases are as efficient as E.coli at forming negative supercoils. Not all organisms have 2 type II topoisomerases; in organisms with a single type II topoisomerase this enzyme also has to decatenate newly replicated chromosomes.</text>
</comment>
<evidence type="ECO:0000256" key="10">
    <source>
        <dbReference type="SAM" id="MobiDB-lite"/>
    </source>
</evidence>
<evidence type="ECO:0000313" key="12">
    <source>
        <dbReference type="EMBL" id="KTC78681.1"/>
    </source>
</evidence>
<evidence type="ECO:0000313" key="15">
    <source>
        <dbReference type="Proteomes" id="UP000255316"/>
    </source>
</evidence>
<dbReference type="PANTHER" id="PTHR43493">
    <property type="entry name" value="DNA GYRASE/TOPOISOMERASE SUBUNIT A"/>
    <property type="match status" value="1"/>
</dbReference>
<evidence type="ECO:0000256" key="8">
    <source>
        <dbReference type="HAMAP-Rule" id="MF_01897"/>
    </source>
</evidence>
<dbReference type="InterPro" id="IPR035516">
    <property type="entry name" value="Gyrase/topoIV_suA_C"/>
</dbReference>
<evidence type="ECO:0000256" key="6">
    <source>
        <dbReference type="ARBA" id="ARBA00023125"/>
    </source>
</evidence>
<dbReference type="GO" id="GO:0034335">
    <property type="term" value="F:DNA negative supercoiling activity"/>
    <property type="evidence" value="ECO:0007669"/>
    <property type="project" value="UniProtKB-ARBA"/>
</dbReference>
<gene>
    <name evidence="8 13" type="primary">gyrA</name>
    <name evidence="12" type="ORF">Lcin_3296</name>
    <name evidence="13" type="ORF">NCTC12438_01881</name>
</gene>
<evidence type="ECO:0000313" key="13">
    <source>
        <dbReference type="EMBL" id="STX35269.1"/>
    </source>
</evidence>
<feature type="active site" description="O-(5'-phospho-DNA)-tyrosine intermediate" evidence="8 9">
    <location>
        <position position="122"/>
    </location>
</feature>
<dbReference type="EMBL" id="UGNX01000001">
    <property type="protein sequence ID" value="STX35269.1"/>
    <property type="molecule type" value="Genomic_DNA"/>
</dbReference>
<dbReference type="Gene3D" id="2.120.10.90">
    <property type="entry name" value="DNA gyrase/topoisomerase IV, subunit A, C-terminal"/>
    <property type="match status" value="1"/>
</dbReference>
<dbReference type="GO" id="GO:0005524">
    <property type="term" value="F:ATP binding"/>
    <property type="evidence" value="ECO:0007669"/>
    <property type="project" value="UniProtKB-UniRule"/>
</dbReference>
<dbReference type="Pfam" id="PF00521">
    <property type="entry name" value="DNA_topoisoIV"/>
    <property type="match status" value="1"/>
</dbReference>
<protein>
    <recommendedName>
        <fullName evidence="8">DNA gyrase subunit A</fullName>
        <ecNumber evidence="8">5.6.2.2</ecNumber>
    </recommendedName>
</protein>
<organism evidence="13 15">
    <name type="scientific">Legionella cincinnatiensis</name>
    <dbReference type="NCBI Taxonomy" id="28085"/>
    <lineage>
        <taxon>Bacteria</taxon>
        <taxon>Pseudomonadati</taxon>
        <taxon>Pseudomonadota</taxon>
        <taxon>Gammaproteobacteria</taxon>
        <taxon>Legionellales</taxon>
        <taxon>Legionellaceae</taxon>
        <taxon>Legionella</taxon>
    </lineage>
</organism>
<keyword evidence="14" id="KW-1185">Reference proteome</keyword>
<dbReference type="InterPro" id="IPR013758">
    <property type="entry name" value="Topo_IIA_A/C_ab"/>
</dbReference>
<evidence type="ECO:0000256" key="3">
    <source>
        <dbReference type="ARBA" id="ARBA00022741"/>
    </source>
</evidence>
<dbReference type="InterPro" id="IPR013757">
    <property type="entry name" value="Topo_IIA_A_a_sf"/>
</dbReference>
<evidence type="ECO:0000256" key="2">
    <source>
        <dbReference type="ARBA" id="ARBA00008263"/>
    </source>
</evidence>
<dbReference type="EMBL" id="LNXX01000053">
    <property type="protein sequence ID" value="KTC78681.1"/>
    <property type="molecule type" value="Genomic_DNA"/>
</dbReference>